<reference evidence="2" key="1">
    <citation type="submission" date="2019-03" db="EMBL/GenBank/DDBJ databases">
        <authorList>
            <person name="Mank J."/>
            <person name="Almeida P."/>
        </authorList>
    </citation>
    <scope>NUCLEOTIDE SEQUENCE</scope>
    <source>
        <strain evidence="2">78183</strain>
    </source>
</reference>
<protein>
    <submittedName>
        <fullName evidence="2">Uncharacterized protein</fullName>
    </submittedName>
</protein>
<evidence type="ECO:0000256" key="1">
    <source>
        <dbReference type="SAM" id="Phobius"/>
    </source>
</evidence>
<organism evidence="2">
    <name type="scientific">Salix viminalis</name>
    <name type="common">Common osier</name>
    <name type="synonym">Basket willow</name>
    <dbReference type="NCBI Taxonomy" id="40686"/>
    <lineage>
        <taxon>Eukaryota</taxon>
        <taxon>Viridiplantae</taxon>
        <taxon>Streptophyta</taxon>
        <taxon>Embryophyta</taxon>
        <taxon>Tracheophyta</taxon>
        <taxon>Spermatophyta</taxon>
        <taxon>Magnoliopsida</taxon>
        <taxon>eudicotyledons</taxon>
        <taxon>Gunneridae</taxon>
        <taxon>Pentapetalae</taxon>
        <taxon>rosids</taxon>
        <taxon>fabids</taxon>
        <taxon>Malpighiales</taxon>
        <taxon>Salicaceae</taxon>
        <taxon>Saliceae</taxon>
        <taxon>Salix</taxon>
    </lineage>
</organism>
<keyword evidence="1" id="KW-0812">Transmembrane</keyword>
<sequence>MNQEGSKQEEGSTAMDRNLSAFWIGLVGATITLSSYSQTFVSPTQCIAIGLFVLMFGLLVRRDKTSLNPSIFPVHLLSYLQKKFNILYQTTLTKMSAGAGTAVGDEGANITKSSNEEGERLKVEENVVSVLSRAQIIASTEEEIGSMTTHSFTLPISSKPMSVAFVRWRAMTFSNRIQKISRWIDLQDYAGSEVLGSTNNISFTKPDGHQGKDSAHKTICVADIGKL</sequence>
<dbReference type="AlphaFoldDB" id="A0A6N2M3S1"/>
<keyword evidence="1" id="KW-1133">Transmembrane helix</keyword>
<evidence type="ECO:0000313" key="2">
    <source>
        <dbReference type="EMBL" id="VFU47290.1"/>
    </source>
</evidence>
<proteinExistence type="predicted"/>
<gene>
    <name evidence="2" type="ORF">SVIM_LOCUS303311</name>
</gene>
<keyword evidence="1" id="KW-0472">Membrane</keyword>
<feature type="transmembrane region" description="Helical" evidence="1">
    <location>
        <begin position="42"/>
        <end position="60"/>
    </location>
</feature>
<dbReference type="EMBL" id="CAADRP010001663">
    <property type="protein sequence ID" value="VFU47290.1"/>
    <property type="molecule type" value="Genomic_DNA"/>
</dbReference>
<name>A0A6N2M3S1_SALVM</name>
<accession>A0A6N2M3S1</accession>
<feature type="transmembrane region" description="Helical" evidence="1">
    <location>
        <begin position="20"/>
        <end position="36"/>
    </location>
</feature>